<dbReference type="AlphaFoldDB" id="A0A0F4QWN1"/>
<dbReference type="PATRIC" id="fig|43658.5.peg.1005"/>
<accession>A0A0F4QWN1</accession>
<reference evidence="1 2" key="1">
    <citation type="journal article" date="2015" name="BMC Genomics">
        <title>Genome mining reveals unlocked bioactive potential of marine Gram-negative bacteria.</title>
        <authorList>
            <person name="Machado H."/>
            <person name="Sonnenschein E.C."/>
            <person name="Melchiorsen J."/>
            <person name="Gram L."/>
        </authorList>
    </citation>
    <scope>NUCLEOTIDE SEQUENCE [LARGE SCALE GENOMIC DNA]</scope>
    <source>
        <strain evidence="1 2">S2471</strain>
    </source>
</reference>
<comment type="caution">
    <text evidence="1">The sequence shown here is derived from an EMBL/GenBank/DDBJ whole genome shotgun (WGS) entry which is preliminary data.</text>
</comment>
<dbReference type="EMBL" id="JXYA01000008">
    <property type="protein sequence ID" value="KJZ11739.1"/>
    <property type="molecule type" value="Genomic_DNA"/>
</dbReference>
<dbReference type="Proteomes" id="UP000033452">
    <property type="component" value="Unassembled WGS sequence"/>
</dbReference>
<protein>
    <submittedName>
        <fullName evidence="1">Uncharacterized protein</fullName>
    </submittedName>
</protein>
<proteinExistence type="predicted"/>
<evidence type="ECO:0000313" key="2">
    <source>
        <dbReference type="Proteomes" id="UP000033452"/>
    </source>
</evidence>
<name>A0A0F4QWN1_9GAMM</name>
<keyword evidence="2" id="KW-1185">Reference proteome</keyword>
<gene>
    <name evidence="1" type="ORF">TW77_04810</name>
</gene>
<organism evidence="1 2">
    <name type="scientific">Pseudoalteromonas rubra</name>
    <dbReference type="NCBI Taxonomy" id="43658"/>
    <lineage>
        <taxon>Bacteria</taxon>
        <taxon>Pseudomonadati</taxon>
        <taxon>Pseudomonadota</taxon>
        <taxon>Gammaproteobacteria</taxon>
        <taxon>Alteromonadales</taxon>
        <taxon>Pseudoalteromonadaceae</taxon>
        <taxon>Pseudoalteromonas</taxon>
    </lineage>
</organism>
<sequence>MSYNFDNLAPGSCAETIKAHYFVALWLGDRAAGPGFQFSADKCPVVGRGKRLTLRSDSYDATMPKRLGAEKRKRI</sequence>
<evidence type="ECO:0000313" key="1">
    <source>
        <dbReference type="EMBL" id="KJZ11739.1"/>
    </source>
</evidence>